<name>A0A0H2WAA1_BURMA</name>
<gene>
    <name evidence="1" type="ordered locus">BMAA1514</name>
</gene>
<dbReference type="EMBL" id="CP000011">
    <property type="protein sequence ID" value="AAU46034.1"/>
    <property type="molecule type" value="Genomic_DNA"/>
</dbReference>
<accession>A0A0H2WAA1</accession>
<protein>
    <submittedName>
        <fullName evidence="1">Uncharacterized protein</fullName>
    </submittedName>
</protein>
<dbReference type="KEGG" id="bma:BMAA1514"/>
<sequence>MMLDSRGAAHATENEQRFTIRRVRKQIEFCRGVAGNADGTIEPTMSVVIEHLISAAATEKFTAVMPRLFHGAGRQPIHQVFIGRYRMLFVPIGKRQRDYI</sequence>
<proteinExistence type="predicted"/>
<reference evidence="1 2" key="1">
    <citation type="journal article" date="2004" name="Proc. Natl. Acad. Sci. U.S.A.">
        <title>Structural flexibility in the Burkholderia mallei genome.</title>
        <authorList>
            <person name="Nierman W.C."/>
            <person name="DeShazer D."/>
            <person name="Kim H.S."/>
            <person name="Tettelin H."/>
            <person name="Nelson K.E."/>
            <person name="Feldblyum T."/>
            <person name="Ulrich R.L."/>
            <person name="Ronning C.M."/>
            <person name="Brinkac L.M."/>
            <person name="Daugherty S.C."/>
            <person name="Davidsen T.D."/>
            <person name="Deboy R.T."/>
            <person name="Dimitrov G."/>
            <person name="Dodson R.J."/>
            <person name="Durkin A.S."/>
            <person name="Gwinn M.L."/>
            <person name="Haft D.H."/>
            <person name="Khouri H."/>
            <person name="Kolonay J.F."/>
            <person name="Madupu R."/>
            <person name="Mohammoud Y."/>
            <person name="Nelson W.C."/>
            <person name="Radune D."/>
            <person name="Romero C.M."/>
            <person name="Sarria S."/>
            <person name="Selengut J."/>
            <person name="Shamblin C."/>
            <person name="Sullivan S.A."/>
            <person name="White O."/>
            <person name="Yu Y."/>
            <person name="Zafar N."/>
            <person name="Zhou L."/>
            <person name="Fraser C.M."/>
        </authorList>
    </citation>
    <scope>NUCLEOTIDE SEQUENCE [LARGE SCALE GENOMIC DNA]</scope>
    <source>
        <strain evidence="1 2">ATCC 23344</strain>
    </source>
</reference>
<dbReference type="HOGENOM" id="CLU_2300496_0_0_4"/>
<evidence type="ECO:0000313" key="2">
    <source>
        <dbReference type="Proteomes" id="UP000006693"/>
    </source>
</evidence>
<keyword evidence="2" id="KW-1185">Reference proteome</keyword>
<evidence type="ECO:0000313" key="1">
    <source>
        <dbReference type="EMBL" id="AAU46034.1"/>
    </source>
</evidence>
<organism evidence="1 2">
    <name type="scientific">Burkholderia mallei (strain ATCC 23344)</name>
    <dbReference type="NCBI Taxonomy" id="243160"/>
    <lineage>
        <taxon>Bacteria</taxon>
        <taxon>Pseudomonadati</taxon>
        <taxon>Pseudomonadota</taxon>
        <taxon>Betaproteobacteria</taxon>
        <taxon>Burkholderiales</taxon>
        <taxon>Burkholderiaceae</taxon>
        <taxon>Burkholderia</taxon>
        <taxon>pseudomallei group</taxon>
    </lineage>
</organism>
<dbReference type="Proteomes" id="UP000006693">
    <property type="component" value="Chromosome 2"/>
</dbReference>
<dbReference type="AlphaFoldDB" id="A0A0H2WAA1"/>